<dbReference type="Proteomes" id="UP000254227">
    <property type="component" value="Unassembled WGS sequence"/>
</dbReference>
<dbReference type="SUPFAM" id="SSF53474">
    <property type="entry name" value="alpha/beta-Hydrolases"/>
    <property type="match status" value="1"/>
</dbReference>
<dbReference type="EMBL" id="UFRV01000006">
    <property type="protein sequence ID" value="SUT97575.1"/>
    <property type="molecule type" value="Genomic_DNA"/>
</dbReference>
<evidence type="ECO:0000313" key="4">
    <source>
        <dbReference type="Proteomes" id="UP000254227"/>
    </source>
</evidence>
<accession>A0A380U6F8</accession>
<protein>
    <submittedName>
        <fullName evidence="3">Lipase</fullName>
        <ecNumber evidence="3">3.1.1.3</ecNumber>
    </submittedName>
</protein>
<evidence type="ECO:0000256" key="1">
    <source>
        <dbReference type="SAM" id="SignalP"/>
    </source>
</evidence>
<dbReference type="Gene3D" id="3.40.50.1820">
    <property type="entry name" value="alpha/beta hydrolase"/>
    <property type="match status" value="1"/>
</dbReference>
<dbReference type="Pfam" id="PF00561">
    <property type="entry name" value="Abhydrolase_1"/>
    <property type="match status" value="1"/>
</dbReference>
<gene>
    <name evidence="3" type="primary">lip_1</name>
    <name evidence="3" type="ORF">NCTC10308_02504</name>
</gene>
<organism evidence="3 4">
    <name type="scientific">Acinetobacter johnsonii</name>
    <dbReference type="NCBI Taxonomy" id="40214"/>
    <lineage>
        <taxon>Bacteria</taxon>
        <taxon>Pseudomonadati</taxon>
        <taxon>Pseudomonadota</taxon>
        <taxon>Gammaproteobacteria</taxon>
        <taxon>Moraxellales</taxon>
        <taxon>Moraxellaceae</taxon>
        <taxon>Acinetobacter</taxon>
    </lineage>
</organism>
<dbReference type="AlphaFoldDB" id="A0A380U6F8"/>
<dbReference type="InterPro" id="IPR029058">
    <property type="entry name" value="AB_hydrolase_fold"/>
</dbReference>
<keyword evidence="1" id="KW-0732">Signal</keyword>
<dbReference type="InterPro" id="IPR000073">
    <property type="entry name" value="AB_hydrolase_1"/>
</dbReference>
<evidence type="ECO:0000313" key="3">
    <source>
        <dbReference type="EMBL" id="SUT97575.1"/>
    </source>
</evidence>
<feature type="chain" id="PRO_5016632695" evidence="1">
    <location>
        <begin position="30"/>
        <end position="344"/>
    </location>
</feature>
<dbReference type="GO" id="GO:0004806">
    <property type="term" value="F:triacylglycerol lipase activity"/>
    <property type="evidence" value="ECO:0007669"/>
    <property type="project" value="UniProtKB-EC"/>
</dbReference>
<feature type="domain" description="AB hydrolase-1" evidence="2">
    <location>
        <begin position="47"/>
        <end position="151"/>
    </location>
</feature>
<proteinExistence type="predicted"/>
<feature type="signal peptide" evidence="1">
    <location>
        <begin position="1"/>
        <end position="29"/>
    </location>
</feature>
<sequence length="344" mass="37112">MFITKRMIQTMSLVGLVTSLGLSATTATAGLQTVTASVKSNYAQTKYPLLFTHGMFGFSRVGVAELGLDYWYQILPDLARNGATTFAAQISPLESTEVRGEQLLQQVEEVIALTGKPKVNLIGHSHGGPTIRYVEAVKPQYVASLTGVGATFRGSKVADQLLANQGGTQLLSLAADYIIGPMLAYGQSNPALKSNLTASLTSISEQGSRVFNQKYPTTALASDCNKSGATSSNGVYYYSWTGTSQVTNILDVADSAISLLGPLAYGHLDNDGLVARCSTHFGKVIRDNYDWNHLDEVNQVMGLRGLFSADPVDVYRQHANRLKKCKDSSSVFPFESLTFRRDAS</sequence>
<keyword evidence="3" id="KW-0378">Hydrolase</keyword>
<reference evidence="3 4" key="1">
    <citation type="submission" date="2018-06" db="EMBL/GenBank/DDBJ databases">
        <authorList>
            <consortium name="Pathogen Informatics"/>
            <person name="Doyle S."/>
        </authorList>
    </citation>
    <scope>NUCLEOTIDE SEQUENCE [LARGE SCALE GENOMIC DNA]</scope>
    <source>
        <strain evidence="3 4">NCTC10308</strain>
    </source>
</reference>
<evidence type="ECO:0000259" key="2">
    <source>
        <dbReference type="Pfam" id="PF00561"/>
    </source>
</evidence>
<name>A0A380U6F8_ACIJO</name>
<dbReference type="EC" id="3.1.1.3" evidence="3"/>